<accession>A0AAV7JIX1</accession>
<dbReference type="Pfam" id="PF13843">
    <property type="entry name" value="DDE_Tnp_1_7"/>
    <property type="match status" value="1"/>
</dbReference>
<keyword evidence="3" id="KW-1185">Reference proteome</keyword>
<dbReference type="Proteomes" id="UP001165289">
    <property type="component" value="Unassembled WGS sequence"/>
</dbReference>
<evidence type="ECO:0000259" key="1">
    <source>
        <dbReference type="Pfam" id="PF13843"/>
    </source>
</evidence>
<comment type="caution">
    <text evidence="2">The sequence shown here is derived from an EMBL/GenBank/DDBJ whole genome shotgun (WGS) entry which is preliminary data.</text>
</comment>
<protein>
    <recommendedName>
        <fullName evidence="1">PiggyBac transposable element-derived protein domain-containing protein</fullName>
    </recommendedName>
</protein>
<dbReference type="PANTHER" id="PTHR46599">
    <property type="entry name" value="PIGGYBAC TRANSPOSABLE ELEMENT-DERIVED PROTEIN 4"/>
    <property type="match status" value="1"/>
</dbReference>
<evidence type="ECO:0000313" key="3">
    <source>
        <dbReference type="Proteomes" id="UP001165289"/>
    </source>
</evidence>
<name>A0AAV7JIX1_9METZ</name>
<reference evidence="2 3" key="1">
    <citation type="journal article" date="2023" name="BMC Biol.">
        <title>The compact genome of the sponge Oopsacas minuta (Hexactinellida) is lacking key metazoan core genes.</title>
        <authorList>
            <person name="Santini S."/>
            <person name="Schenkelaars Q."/>
            <person name="Jourda C."/>
            <person name="Duchesne M."/>
            <person name="Belahbib H."/>
            <person name="Rocher C."/>
            <person name="Selva M."/>
            <person name="Riesgo A."/>
            <person name="Vervoort M."/>
            <person name="Leys S.P."/>
            <person name="Kodjabachian L."/>
            <person name="Le Bivic A."/>
            <person name="Borchiellini C."/>
            <person name="Claverie J.M."/>
            <person name="Renard E."/>
        </authorList>
    </citation>
    <scope>NUCLEOTIDE SEQUENCE [LARGE SCALE GENOMIC DNA]</scope>
    <source>
        <strain evidence="2">SPO-2</strain>
    </source>
</reference>
<dbReference type="AlphaFoldDB" id="A0AAV7JIX1"/>
<dbReference type="PANTHER" id="PTHR46599:SF3">
    <property type="entry name" value="PIGGYBAC TRANSPOSABLE ELEMENT-DERIVED PROTEIN 4"/>
    <property type="match status" value="1"/>
</dbReference>
<organism evidence="2 3">
    <name type="scientific">Oopsacas minuta</name>
    <dbReference type="NCBI Taxonomy" id="111878"/>
    <lineage>
        <taxon>Eukaryota</taxon>
        <taxon>Metazoa</taxon>
        <taxon>Porifera</taxon>
        <taxon>Hexactinellida</taxon>
        <taxon>Hexasterophora</taxon>
        <taxon>Lyssacinosida</taxon>
        <taxon>Leucopsacidae</taxon>
        <taxon>Oopsacas</taxon>
    </lineage>
</organism>
<evidence type="ECO:0000313" key="2">
    <source>
        <dbReference type="EMBL" id="KAI6648409.1"/>
    </source>
</evidence>
<dbReference type="EMBL" id="JAKMXF010000331">
    <property type="protein sequence ID" value="KAI6648409.1"/>
    <property type="molecule type" value="Genomic_DNA"/>
</dbReference>
<gene>
    <name evidence="2" type="ORF">LOD99_8199</name>
</gene>
<sequence length="265" mass="30080">MDIDFNSSSQELDFMSTGNLEFSDSDAMETEYSHEICDPIIQADQYTLGKRKISHISSNPKRMKLIIQPLSYVDHSSHYIMNNITSGSCRKRCLTKGTLPHSKRVRFEAPSSSSEGFNDLSSNTIPTLLNVTSTSLIANGSPPSPATWSKTGSIPITFKFSQKPGINVSIPSNVTPGFFFDLFLTDQFCDMMVQETNRYAEEFLLNSRKLRSNSRFNNWKQTDRTEIRMLIGLLIHMGPVVFPKIADYWSRDVLYNSSLWRNVMS</sequence>
<dbReference type="InterPro" id="IPR029526">
    <property type="entry name" value="PGBD"/>
</dbReference>
<feature type="domain" description="PiggyBac transposable element-derived protein" evidence="1">
    <location>
        <begin position="176"/>
        <end position="265"/>
    </location>
</feature>
<proteinExistence type="predicted"/>